<dbReference type="RefSeq" id="WP_106139857.1">
    <property type="nucleotide sequence ID" value="NZ_PVTE01000022.1"/>
</dbReference>
<evidence type="ECO:0000256" key="2">
    <source>
        <dbReference type="ARBA" id="ARBA00012438"/>
    </source>
</evidence>
<name>A0A2T0SEB6_9BACT</name>
<evidence type="ECO:0000256" key="1">
    <source>
        <dbReference type="ARBA" id="ARBA00000085"/>
    </source>
</evidence>
<dbReference type="Pfam" id="PF08448">
    <property type="entry name" value="PAS_4"/>
    <property type="match status" value="2"/>
</dbReference>
<accession>A0A2T0SEB6</accession>
<comment type="catalytic activity">
    <reaction evidence="1">
        <text>ATP + protein L-histidine = ADP + protein N-phospho-L-histidine.</text>
        <dbReference type="EC" id="2.7.13.3"/>
    </reaction>
</comment>
<dbReference type="CDD" id="cd00082">
    <property type="entry name" value="HisKA"/>
    <property type="match status" value="1"/>
</dbReference>
<evidence type="ECO:0000313" key="8">
    <source>
        <dbReference type="EMBL" id="PRY31769.1"/>
    </source>
</evidence>
<dbReference type="SUPFAM" id="SSF47384">
    <property type="entry name" value="Homodimeric domain of signal transducing histidine kinase"/>
    <property type="match status" value="1"/>
</dbReference>
<dbReference type="PRINTS" id="PR00344">
    <property type="entry name" value="BCTRLSENSOR"/>
</dbReference>
<dbReference type="InterPro" id="IPR003594">
    <property type="entry name" value="HATPase_dom"/>
</dbReference>
<keyword evidence="9" id="KW-1185">Reference proteome</keyword>
<evidence type="ECO:0000313" key="9">
    <source>
        <dbReference type="Proteomes" id="UP000238375"/>
    </source>
</evidence>
<dbReference type="PROSITE" id="PS50109">
    <property type="entry name" value="HIS_KIN"/>
    <property type="match status" value="1"/>
</dbReference>
<evidence type="ECO:0000256" key="5">
    <source>
        <dbReference type="ARBA" id="ARBA00022777"/>
    </source>
</evidence>
<keyword evidence="4" id="KW-0808">Transferase</keyword>
<proteinExistence type="predicted"/>
<dbReference type="Gene3D" id="3.30.450.20">
    <property type="entry name" value="PAS domain"/>
    <property type="match status" value="3"/>
</dbReference>
<evidence type="ECO:0000256" key="3">
    <source>
        <dbReference type="ARBA" id="ARBA00022553"/>
    </source>
</evidence>
<dbReference type="InterPro" id="IPR003661">
    <property type="entry name" value="HisK_dim/P_dom"/>
</dbReference>
<dbReference type="CDD" id="cd00130">
    <property type="entry name" value="PAS"/>
    <property type="match status" value="1"/>
</dbReference>
<dbReference type="InterPro" id="IPR004358">
    <property type="entry name" value="Sig_transdc_His_kin-like_C"/>
</dbReference>
<dbReference type="Gene3D" id="1.10.287.130">
    <property type="match status" value="1"/>
</dbReference>
<dbReference type="SMART" id="SM00387">
    <property type="entry name" value="HATPase_c"/>
    <property type="match status" value="1"/>
</dbReference>
<dbReference type="AlphaFoldDB" id="A0A2T0SEB6"/>
<dbReference type="InterPro" id="IPR035965">
    <property type="entry name" value="PAS-like_dom_sf"/>
</dbReference>
<dbReference type="SUPFAM" id="SSF55785">
    <property type="entry name" value="PYP-like sensor domain (PAS domain)"/>
    <property type="match status" value="2"/>
</dbReference>
<evidence type="ECO:0000256" key="4">
    <source>
        <dbReference type="ARBA" id="ARBA00022679"/>
    </source>
</evidence>
<feature type="domain" description="PAS" evidence="7">
    <location>
        <begin position="157"/>
        <end position="215"/>
    </location>
</feature>
<dbReference type="GO" id="GO:0000155">
    <property type="term" value="F:phosphorelay sensor kinase activity"/>
    <property type="evidence" value="ECO:0007669"/>
    <property type="project" value="InterPro"/>
</dbReference>
<dbReference type="InterPro" id="IPR036890">
    <property type="entry name" value="HATPase_C_sf"/>
</dbReference>
<dbReference type="Pfam" id="PF02518">
    <property type="entry name" value="HATPase_c"/>
    <property type="match status" value="1"/>
</dbReference>
<dbReference type="PROSITE" id="PS50112">
    <property type="entry name" value="PAS"/>
    <property type="match status" value="1"/>
</dbReference>
<sequence>MNSSEFTVTNLRATLDLSTAQGVALFAAIGSDQQSIIDFRCSMMSPRFRQLLDCPADATGQSFRQFTPIAEQQALFEQFRDVLTQQQQAYCRATLLQNATQSGQVYELTLIPLSDGVLVTASPAVTPMQPVEQVSRLQVLENSFNACLNGITVYEAVLDTNQELIDFRFVAINEAGLTINGLSREQVIGKTLRELYPPTDSFGLYATYRQVYLTHESHQGEHFYPDYGIWRQVVIVRISGGVMVTYQDITLQKQLQTEQQQLIEELITHAPGGAVLLEPVMDKQQLVDLRVVRCNETYAQLRRKSAAELSGQLIGQLAPGWQSTPLYAHVRQVLLTGEVYQGSESRAIDGRLRYATFRLVRAGTFLLVTYEDQTQHRQDQQHLDMLAQDLNRLTHNIQEFAFVASHDLQEPLRKIQQLSDLLVSKYGERIGDGRVYLDRMQQAANRLSGSLKALLGYSRLTVHQQKKEPVSITTVINKALIRLETAIHRSGARVEVEPLPTIHGDASQLEQLFEQLIANSIKFVGSGKSPHIRIGCESVAGGQLPAQLQTPAAAADYCCIRVSDEGIGFEQKYAERIFGIFQRLHGQHHYPGTGIGLAICQRVAFNHKGLITASSQPGKGADFRVYLPV</sequence>
<protein>
    <recommendedName>
        <fullName evidence="2">histidine kinase</fullName>
        <ecNumber evidence="2">2.7.13.3</ecNumber>
    </recommendedName>
</protein>
<dbReference type="Proteomes" id="UP000238375">
    <property type="component" value="Unassembled WGS sequence"/>
</dbReference>
<dbReference type="SMART" id="SM00091">
    <property type="entry name" value="PAS"/>
    <property type="match status" value="3"/>
</dbReference>
<dbReference type="InterPro" id="IPR036097">
    <property type="entry name" value="HisK_dim/P_sf"/>
</dbReference>
<organism evidence="8 9">
    <name type="scientific">Spirosoma oryzae</name>
    <dbReference type="NCBI Taxonomy" id="1469603"/>
    <lineage>
        <taxon>Bacteria</taxon>
        <taxon>Pseudomonadati</taxon>
        <taxon>Bacteroidota</taxon>
        <taxon>Cytophagia</taxon>
        <taxon>Cytophagales</taxon>
        <taxon>Cytophagaceae</taxon>
        <taxon>Spirosoma</taxon>
    </lineage>
</organism>
<evidence type="ECO:0000259" key="6">
    <source>
        <dbReference type="PROSITE" id="PS50109"/>
    </source>
</evidence>
<gene>
    <name evidence="8" type="ORF">CLV58_12264</name>
</gene>
<dbReference type="PANTHER" id="PTHR43304:SF1">
    <property type="entry name" value="PAC DOMAIN-CONTAINING PROTEIN"/>
    <property type="match status" value="1"/>
</dbReference>
<comment type="caution">
    <text evidence="8">The sequence shown here is derived from an EMBL/GenBank/DDBJ whole genome shotgun (WGS) entry which is preliminary data.</text>
</comment>
<keyword evidence="3" id="KW-0597">Phosphoprotein</keyword>
<dbReference type="OrthoDB" id="904853at2"/>
<dbReference type="InterPro" id="IPR000014">
    <property type="entry name" value="PAS"/>
</dbReference>
<dbReference type="SUPFAM" id="SSF55874">
    <property type="entry name" value="ATPase domain of HSP90 chaperone/DNA topoisomerase II/histidine kinase"/>
    <property type="match status" value="1"/>
</dbReference>
<keyword evidence="5" id="KW-0418">Kinase</keyword>
<dbReference type="PANTHER" id="PTHR43304">
    <property type="entry name" value="PHYTOCHROME-LIKE PROTEIN CPH1"/>
    <property type="match status" value="1"/>
</dbReference>
<dbReference type="InterPro" id="IPR052162">
    <property type="entry name" value="Sensor_kinase/Photoreceptor"/>
</dbReference>
<feature type="domain" description="Histidine kinase" evidence="6">
    <location>
        <begin position="403"/>
        <end position="629"/>
    </location>
</feature>
<evidence type="ECO:0000259" key="7">
    <source>
        <dbReference type="PROSITE" id="PS50112"/>
    </source>
</evidence>
<dbReference type="EC" id="2.7.13.3" evidence="2"/>
<reference evidence="8 9" key="1">
    <citation type="submission" date="2018-03" db="EMBL/GenBank/DDBJ databases">
        <title>Genomic Encyclopedia of Archaeal and Bacterial Type Strains, Phase II (KMG-II): from individual species to whole genera.</title>
        <authorList>
            <person name="Goeker M."/>
        </authorList>
    </citation>
    <scope>NUCLEOTIDE SEQUENCE [LARGE SCALE GENOMIC DNA]</scope>
    <source>
        <strain evidence="8 9">DSM 28354</strain>
    </source>
</reference>
<dbReference type="InterPro" id="IPR013656">
    <property type="entry name" value="PAS_4"/>
</dbReference>
<dbReference type="Gene3D" id="3.30.565.10">
    <property type="entry name" value="Histidine kinase-like ATPase, C-terminal domain"/>
    <property type="match status" value="1"/>
</dbReference>
<dbReference type="EMBL" id="PVTE01000022">
    <property type="protein sequence ID" value="PRY31769.1"/>
    <property type="molecule type" value="Genomic_DNA"/>
</dbReference>
<dbReference type="InterPro" id="IPR005467">
    <property type="entry name" value="His_kinase_dom"/>
</dbReference>